<dbReference type="InterPro" id="IPR016785">
    <property type="entry name" value="ComGD"/>
</dbReference>
<keyword evidence="3" id="KW-0472">Membrane</keyword>
<dbReference type="GO" id="GO:0009986">
    <property type="term" value="C:cell surface"/>
    <property type="evidence" value="ECO:0007669"/>
    <property type="project" value="UniProtKB-SubCell"/>
</dbReference>
<dbReference type="Pfam" id="PF07963">
    <property type="entry name" value="N_methyl"/>
    <property type="match status" value="1"/>
</dbReference>
<feature type="transmembrane region" description="Helical" evidence="3">
    <location>
        <begin position="20"/>
        <end position="39"/>
    </location>
</feature>
<sequence>MEKLTGHKRHLDNTKGYTLLEMLMVLAIISIMLLLIVPINKSSIEKVQTTKFIELLEYDILLVQNFTTTKEELIRIRFYDERYNILQGTNSVLATRKYPPGFQIDYRGDDTIMFNNYGSMINPRTIAMRVGNKKYLLVFPLGKGRFHINEG</sequence>
<keyword evidence="2" id="KW-0178">Competence</keyword>
<evidence type="ECO:0000313" key="5">
    <source>
        <dbReference type="Proteomes" id="UP000257143"/>
    </source>
</evidence>
<dbReference type="Proteomes" id="UP000257143">
    <property type="component" value="Unassembled WGS sequence"/>
</dbReference>
<dbReference type="RefSeq" id="WP_115772926.1">
    <property type="nucleotide sequence ID" value="NZ_PIOC01000014.1"/>
</dbReference>
<comment type="caution">
    <text evidence="4">The sequence shown here is derived from an EMBL/GenBank/DDBJ whole genome shotgun (WGS) entry which is preliminary data.</text>
</comment>
<protein>
    <submittedName>
        <fullName evidence="4">DNA transport machinery protein</fullName>
    </submittedName>
</protein>
<comment type="subcellular location">
    <subcellularLocation>
        <location evidence="1">Cell surface</location>
    </subcellularLocation>
</comment>
<organism evidence="4 5">
    <name type="scientific">Oceanobacillus arenosus</name>
    <dbReference type="NCBI Taxonomy" id="1229153"/>
    <lineage>
        <taxon>Bacteria</taxon>
        <taxon>Bacillati</taxon>
        <taxon>Bacillota</taxon>
        <taxon>Bacilli</taxon>
        <taxon>Bacillales</taxon>
        <taxon>Bacillaceae</taxon>
        <taxon>Oceanobacillus</taxon>
    </lineage>
</organism>
<gene>
    <name evidence="4" type="ORF">CWR48_09075</name>
</gene>
<dbReference type="NCBIfam" id="TIGR02532">
    <property type="entry name" value="IV_pilin_GFxxxE"/>
    <property type="match status" value="1"/>
</dbReference>
<dbReference type="OrthoDB" id="1653576at2"/>
<keyword evidence="3" id="KW-0812">Transmembrane</keyword>
<name>A0A3D8PV25_9BACI</name>
<dbReference type="AlphaFoldDB" id="A0A3D8PV25"/>
<evidence type="ECO:0000256" key="3">
    <source>
        <dbReference type="SAM" id="Phobius"/>
    </source>
</evidence>
<keyword evidence="5" id="KW-1185">Reference proteome</keyword>
<dbReference type="InterPro" id="IPR045584">
    <property type="entry name" value="Pilin-like"/>
</dbReference>
<dbReference type="NCBIfam" id="NF040982">
    <property type="entry name" value="ComGD"/>
    <property type="match status" value="1"/>
</dbReference>
<accession>A0A3D8PV25</accession>
<keyword evidence="3" id="KW-1133">Transmembrane helix</keyword>
<evidence type="ECO:0000313" key="4">
    <source>
        <dbReference type="EMBL" id="RDW19191.1"/>
    </source>
</evidence>
<evidence type="ECO:0000256" key="2">
    <source>
        <dbReference type="ARBA" id="ARBA00023287"/>
    </source>
</evidence>
<dbReference type="SUPFAM" id="SSF54523">
    <property type="entry name" value="Pili subunits"/>
    <property type="match status" value="1"/>
</dbReference>
<dbReference type="EMBL" id="PIOC01000014">
    <property type="protein sequence ID" value="RDW19191.1"/>
    <property type="molecule type" value="Genomic_DNA"/>
</dbReference>
<dbReference type="PROSITE" id="PS00409">
    <property type="entry name" value="PROKAR_NTER_METHYL"/>
    <property type="match status" value="1"/>
</dbReference>
<evidence type="ECO:0000256" key="1">
    <source>
        <dbReference type="ARBA" id="ARBA00004241"/>
    </source>
</evidence>
<reference evidence="5" key="1">
    <citation type="submission" date="2017-11" db="EMBL/GenBank/DDBJ databases">
        <authorList>
            <person name="Zhu W."/>
        </authorList>
    </citation>
    <scope>NUCLEOTIDE SEQUENCE [LARGE SCALE GENOMIC DNA]</scope>
    <source>
        <strain evidence="5">CAU 1183</strain>
    </source>
</reference>
<proteinExistence type="predicted"/>
<dbReference type="GO" id="GO:0030420">
    <property type="term" value="P:establishment of competence for transformation"/>
    <property type="evidence" value="ECO:0007669"/>
    <property type="project" value="UniProtKB-KW"/>
</dbReference>
<dbReference type="PIRSF" id="PIRSF021292">
    <property type="entry name" value="Competence_ComGD"/>
    <property type="match status" value="1"/>
</dbReference>
<dbReference type="InterPro" id="IPR012902">
    <property type="entry name" value="N_methyl_site"/>
</dbReference>